<feature type="region of interest" description="Disordered" evidence="10">
    <location>
        <begin position="327"/>
        <end position="346"/>
    </location>
</feature>
<proteinExistence type="inferred from homology"/>
<dbReference type="GO" id="GO:0005634">
    <property type="term" value="C:nucleus"/>
    <property type="evidence" value="ECO:0007669"/>
    <property type="project" value="UniProtKB-SubCell"/>
</dbReference>
<evidence type="ECO:0000256" key="9">
    <source>
        <dbReference type="ARBA" id="ARBA00045771"/>
    </source>
</evidence>
<evidence type="ECO:0000256" key="2">
    <source>
        <dbReference type="ARBA" id="ARBA00004123"/>
    </source>
</evidence>
<feature type="compositionally biased region" description="Basic and acidic residues" evidence="10">
    <location>
        <begin position="162"/>
        <end position="174"/>
    </location>
</feature>
<feature type="compositionally biased region" description="Basic and acidic residues" evidence="10">
    <location>
        <begin position="222"/>
        <end position="232"/>
    </location>
</feature>
<name>A0AAN8JG77_PATCE</name>
<evidence type="ECO:0000256" key="10">
    <source>
        <dbReference type="SAM" id="MobiDB-lite"/>
    </source>
</evidence>
<dbReference type="Proteomes" id="UP001347796">
    <property type="component" value="Unassembled WGS sequence"/>
</dbReference>
<comment type="function">
    <text evidence="9">Microtubule-binding protein that negatively regulates centriole duplication. Binds to and stabilizes microtubules.</text>
</comment>
<dbReference type="Pfam" id="PF15501">
    <property type="entry name" value="MDM1"/>
    <property type="match status" value="1"/>
</dbReference>
<comment type="similarity">
    <text evidence="3">Belongs to the MDM1 family.</text>
</comment>
<protein>
    <recommendedName>
        <fullName evidence="4">Nuclear protein MDM1</fullName>
    </recommendedName>
</protein>
<evidence type="ECO:0000256" key="4">
    <source>
        <dbReference type="ARBA" id="ARBA00013508"/>
    </source>
</evidence>
<keyword evidence="6" id="KW-0493">Microtubule</keyword>
<feature type="compositionally biased region" description="Basic and acidic residues" evidence="10">
    <location>
        <begin position="193"/>
        <end position="203"/>
    </location>
</feature>
<keyword evidence="7" id="KW-0206">Cytoskeleton</keyword>
<dbReference type="InterPro" id="IPR029136">
    <property type="entry name" value="MDM1"/>
</dbReference>
<feature type="compositionally biased region" description="Basic and acidic residues" evidence="10">
    <location>
        <begin position="132"/>
        <end position="151"/>
    </location>
</feature>
<keyword evidence="12" id="KW-1185">Reference proteome</keyword>
<dbReference type="GO" id="GO:0008017">
    <property type="term" value="F:microtubule binding"/>
    <property type="evidence" value="ECO:0007669"/>
    <property type="project" value="InterPro"/>
</dbReference>
<evidence type="ECO:0000256" key="3">
    <source>
        <dbReference type="ARBA" id="ARBA00010494"/>
    </source>
</evidence>
<keyword evidence="8" id="KW-0539">Nucleus</keyword>
<comment type="subcellular location">
    <subcellularLocation>
        <location evidence="1">Cytoplasm</location>
        <location evidence="1">Cytoskeleton</location>
        <location evidence="1">Microtubule organizing center</location>
        <location evidence="1">Centrosome</location>
        <location evidence="1">Centriole</location>
    </subcellularLocation>
    <subcellularLocation>
        <location evidence="2">Nucleus</location>
    </subcellularLocation>
</comment>
<feature type="region of interest" description="Disordered" evidence="10">
    <location>
        <begin position="132"/>
        <end position="232"/>
    </location>
</feature>
<feature type="compositionally biased region" description="Low complexity" evidence="10">
    <location>
        <begin position="508"/>
        <end position="525"/>
    </location>
</feature>
<evidence type="ECO:0000256" key="8">
    <source>
        <dbReference type="ARBA" id="ARBA00023242"/>
    </source>
</evidence>
<feature type="compositionally biased region" description="Basic and acidic residues" evidence="10">
    <location>
        <begin position="353"/>
        <end position="368"/>
    </location>
</feature>
<evidence type="ECO:0000313" key="12">
    <source>
        <dbReference type="Proteomes" id="UP001347796"/>
    </source>
</evidence>
<dbReference type="GO" id="GO:0005874">
    <property type="term" value="C:microtubule"/>
    <property type="evidence" value="ECO:0007669"/>
    <property type="project" value="UniProtKB-KW"/>
</dbReference>
<dbReference type="EMBL" id="JAZGQO010000010">
    <property type="protein sequence ID" value="KAK6176872.1"/>
    <property type="molecule type" value="Genomic_DNA"/>
</dbReference>
<evidence type="ECO:0000313" key="11">
    <source>
        <dbReference type="EMBL" id="KAK6176872.1"/>
    </source>
</evidence>
<dbReference type="PANTHER" id="PTHR32078">
    <property type="entry name" value="NUCLEAR PROTEIN MDM1"/>
    <property type="match status" value="1"/>
</dbReference>
<feature type="region of interest" description="Disordered" evidence="10">
    <location>
        <begin position="508"/>
        <end position="531"/>
    </location>
</feature>
<dbReference type="GO" id="GO:0046600">
    <property type="term" value="P:negative regulation of centriole replication"/>
    <property type="evidence" value="ECO:0007669"/>
    <property type="project" value="InterPro"/>
</dbReference>
<dbReference type="GO" id="GO:0005814">
    <property type="term" value="C:centriole"/>
    <property type="evidence" value="ECO:0007669"/>
    <property type="project" value="UniProtKB-SubCell"/>
</dbReference>
<organism evidence="11 12">
    <name type="scientific">Patella caerulea</name>
    <name type="common">Rayed Mediterranean limpet</name>
    <dbReference type="NCBI Taxonomy" id="87958"/>
    <lineage>
        <taxon>Eukaryota</taxon>
        <taxon>Metazoa</taxon>
        <taxon>Spiralia</taxon>
        <taxon>Lophotrochozoa</taxon>
        <taxon>Mollusca</taxon>
        <taxon>Gastropoda</taxon>
        <taxon>Patellogastropoda</taxon>
        <taxon>Patelloidea</taxon>
        <taxon>Patellidae</taxon>
        <taxon>Patella</taxon>
    </lineage>
</organism>
<feature type="region of interest" description="Disordered" evidence="10">
    <location>
        <begin position="47"/>
        <end position="72"/>
    </location>
</feature>
<evidence type="ECO:0000256" key="6">
    <source>
        <dbReference type="ARBA" id="ARBA00022701"/>
    </source>
</evidence>
<comment type="caution">
    <text evidence="11">The sequence shown here is derived from an EMBL/GenBank/DDBJ whole genome shotgun (WGS) entry which is preliminary data.</text>
</comment>
<feature type="region of interest" description="Disordered" evidence="10">
    <location>
        <begin position="353"/>
        <end position="402"/>
    </location>
</feature>
<dbReference type="AlphaFoldDB" id="A0AAN8JG77"/>
<dbReference type="PANTHER" id="PTHR32078:SF1">
    <property type="entry name" value="NUCLEAR PROTEIN MDM1"/>
    <property type="match status" value="1"/>
</dbReference>
<keyword evidence="5" id="KW-0963">Cytoplasm</keyword>
<reference evidence="11 12" key="1">
    <citation type="submission" date="2024-01" db="EMBL/GenBank/DDBJ databases">
        <title>The genome of the rayed Mediterranean limpet Patella caerulea (Linnaeus, 1758).</title>
        <authorList>
            <person name="Anh-Thu Weber A."/>
            <person name="Halstead-Nussloch G."/>
        </authorList>
    </citation>
    <scope>NUCLEOTIDE SEQUENCE [LARGE SCALE GENOMIC DNA]</scope>
    <source>
        <strain evidence="11">AATW-2023a</strain>
        <tissue evidence="11">Whole specimen</tissue>
    </source>
</reference>
<gene>
    <name evidence="11" type="ORF">SNE40_015088</name>
</gene>
<evidence type="ECO:0000256" key="1">
    <source>
        <dbReference type="ARBA" id="ARBA00004114"/>
    </source>
</evidence>
<accession>A0AAN8JG77</accession>
<evidence type="ECO:0000256" key="5">
    <source>
        <dbReference type="ARBA" id="ARBA00022490"/>
    </source>
</evidence>
<sequence length="867" mass="100418">MPVRFKGKSEYDVHYKWVDSFRKEGFVPSPEQAAPFAGLRSVELRKSVEPPIQHKKRISGPPTSLANDFYERPPPQEYTLLGHNDKFASNVQYMPKKKLNLDNVNRSNNNRTFIQPQPYQQVQNLDTYMEKSNQDKEIKVSKDNKPPKVDTRIYLGPPTPDAPREPKYHAETKETQTTYRQDLKNGNPKIHQHKNDSHTKETKYIQNQEVTTKQKRQTNKKGKGEKSEKQVVYKAGLKDKNLKDVLDVEKKFQRERRNEITQTNLDKGIIDSAPEAVSDYALRYKAGIAETRKGRKWSEYQREFEWKNRVPDSPLITADQVVHKSSTALVAPKHAPKPRASEYKSQFKAWKMRPVERKDKVEEPAEKKAKLKRSKSVGAITENKCNDEDSRSKQPVRKSLKDKSKIVDVVKASHGKLRRTESEYDSNFRAPSQFQYRDGAWHGANHPHAFISKKPDDKCEEKLSNWYGEVLELRQKADEYRKRAQGTHFSRAHLAQLLARQAELWDSTTGTTSRSSTLSALSLETGDLPPPKKLELKEKTLRKKRQVEQRKERTFNDMDSTKATIATEVESPSTTDYEEPIPRNYYIGRRGKENIRPRRTAWKYTESEQTLTDDGVDDERYIETPVNEEENDNNNYQEGRLPTPQLQHLDKPIQRHHFDRTTPCVGGAILSSPPEIKKRPMKKYLTKEATKIHQYANNNYSDDEEEEARIIGKTYKLNKMQPKPTYGQPSHDTHYLLDEDASTDRPMRTQFVQTPLLEDIETDEYLYEPEEEVQPRYIPQPARKKYSSPPAMEAINENFGQTYNKPIVPPLYSYQDGGYYEADDDDDALSVSVRSVTSSCSLASEILERTRERRNNFWKSSNGVAAK</sequence>
<evidence type="ECO:0000256" key="7">
    <source>
        <dbReference type="ARBA" id="ARBA00023212"/>
    </source>
</evidence>